<dbReference type="KEGG" id="mox:DAMO_0408"/>
<keyword evidence="1" id="KW-0472">Membrane</keyword>
<proteinExistence type="predicted"/>
<dbReference type="Proteomes" id="UP000006898">
    <property type="component" value="Chromosome"/>
</dbReference>
<dbReference type="HOGENOM" id="CLU_3414609_0_0_0"/>
<name>D5MJC5_METO1</name>
<gene>
    <name evidence="2" type="ORF">DAMO_0408</name>
</gene>
<keyword evidence="1" id="KW-1133">Transmembrane helix</keyword>
<evidence type="ECO:0000313" key="2">
    <source>
        <dbReference type="EMBL" id="CBE67490.1"/>
    </source>
</evidence>
<feature type="transmembrane region" description="Helical" evidence="1">
    <location>
        <begin position="6"/>
        <end position="24"/>
    </location>
</feature>
<protein>
    <recommendedName>
        <fullName evidence="4">Potassium ABC transporter ATPase</fullName>
    </recommendedName>
</protein>
<accession>D5MJC5</accession>
<dbReference type="EMBL" id="FP565575">
    <property type="protein sequence ID" value="CBE67490.1"/>
    <property type="molecule type" value="Genomic_DNA"/>
</dbReference>
<dbReference type="AlphaFoldDB" id="D5MJC5"/>
<evidence type="ECO:0000256" key="1">
    <source>
        <dbReference type="SAM" id="Phobius"/>
    </source>
</evidence>
<evidence type="ECO:0008006" key="4">
    <source>
        <dbReference type="Google" id="ProtNLM"/>
    </source>
</evidence>
<sequence length="27" mass="3040">MLDLVYVGVAIACFALSWALIRLCERL</sequence>
<organism evidence="2 3">
    <name type="scientific">Methylomirabilis oxygeniifera</name>
    <dbReference type="NCBI Taxonomy" id="671143"/>
    <lineage>
        <taxon>Bacteria</taxon>
        <taxon>Candidatus Methylomirabilota</taxon>
        <taxon>Candidatus Methylomirabilia</taxon>
        <taxon>Candidatus Methylomirabilales</taxon>
        <taxon>Candidatus Methylomirabilaceae</taxon>
        <taxon>Candidatus Methylomirabilis</taxon>
    </lineage>
</organism>
<keyword evidence="1" id="KW-0812">Transmembrane</keyword>
<reference evidence="2 3" key="1">
    <citation type="journal article" date="2010" name="Nature">
        <title>Nitrite-driven anaerobic methane oxidation by oxygenic bacteria.</title>
        <authorList>
            <person name="Ettwig K.F."/>
            <person name="Butler M.K."/>
            <person name="Le Paslier D."/>
            <person name="Pelletier E."/>
            <person name="Mangenot S."/>
            <person name="Kuypers M.M.M."/>
            <person name="Schreiber F."/>
            <person name="Dutilh B.E."/>
            <person name="Zedelius J."/>
            <person name="de Beer D."/>
            <person name="Gloerich J."/>
            <person name="Wessels H.J.C.T."/>
            <person name="van Allen T."/>
            <person name="Luesken F."/>
            <person name="Wu M."/>
            <person name="van de Pas-Schoonen K.T."/>
            <person name="Op den Camp H.J.M."/>
            <person name="Janssen-Megens E.M."/>
            <person name="Francoijs K-J."/>
            <person name="Stunnenberg H."/>
            <person name="Weissenbach J."/>
            <person name="Jetten M.S.M."/>
            <person name="Strous M."/>
        </authorList>
    </citation>
    <scope>NUCLEOTIDE SEQUENCE [LARGE SCALE GENOMIC DNA]</scope>
</reference>
<evidence type="ECO:0000313" key="3">
    <source>
        <dbReference type="Proteomes" id="UP000006898"/>
    </source>
</evidence>
<dbReference type="STRING" id="671143.DAMO_0408"/>